<evidence type="ECO:0000313" key="7">
    <source>
        <dbReference type="Proteomes" id="UP001369958"/>
    </source>
</evidence>
<dbReference type="PANTHER" id="PTHR43875">
    <property type="entry name" value="MALTODEXTRIN IMPORT ATP-BINDING PROTEIN MSMX"/>
    <property type="match status" value="1"/>
</dbReference>
<comment type="similarity">
    <text evidence="1">Belongs to the ABC transporter superfamily.</text>
</comment>
<dbReference type="Gene3D" id="3.40.50.300">
    <property type="entry name" value="P-loop containing nucleotide triphosphate hydrolases"/>
    <property type="match status" value="1"/>
</dbReference>
<dbReference type="Gene3D" id="2.40.50.140">
    <property type="entry name" value="Nucleic acid-binding proteins"/>
    <property type="match status" value="1"/>
</dbReference>
<organism evidence="6 7">
    <name type="scientific">Pelagibacterium nitratireducens</name>
    <dbReference type="NCBI Taxonomy" id="1046114"/>
    <lineage>
        <taxon>Bacteria</taxon>
        <taxon>Pseudomonadati</taxon>
        <taxon>Pseudomonadota</taxon>
        <taxon>Alphaproteobacteria</taxon>
        <taxon>Hyphomicrobiales</taxon>
        <taxon>Devosiaceae</taxon>
        <taxon>Pelagibacterium</taxon>
    </lineage>
</organism>
<keyword evidence="3" id="KW-0547">Nucleotide-binding</keyword>
<evidence type="ECO:0000313" key="6">
    <source>
        <dbReference type="EMBL" id="WWT33196.1"/>
    </source>
</evidence>
<dbReference type="InterPro" id="IPR027417">
    <property type="entry name" value="P-loop_NTPase"/>
</dbReference>
<dbReference type="Gene3D" id="2.40.50.100">
    <property type="match status" value="1"/>
</dbReference>
<evidence type="ECO:0000256" key="3">
    <source>
        <dbReference type="ARBA" id="ARBA00022741"/>
    </source>
</evidence>
<dbReference type="InterPro" id="IPR003439">
    <property type="entry name" value="ABC_transporter-like_ATP-bd"/>
</dbReference>
<reference evidence="6 7" key="1">
    <citation type="submission" date="2024-02" db="EMBL/GenBank/DDBJ databases">
        <title>Complete genome sequence of Pelagibacterium nitratireducens ZH15.</title>
        <authorList>
            <person name="Zhao L.H."/>
        </authorList>
    </citation>
    <scope>NUCLEOTIDE SEQUENCE [LARGE SCALE GENOMIC DNA]</scope>
    <source>
        <strain evidence="6 7">ZH15</strain>
    </source>
</reference>
<proteinExistence type="inferred from homology"/>
<dbReference type="Pfam" id="PF17912">
    <property type="entry name" value="OB_MalK"/>
    <property type="match status" value="1"/>
</dbReference>
<dbReference type="SUPFAM" id="SSF50331">
    <property type="entry name" value="MOP-like"/>
    <property type="match status" value="1"/>
</dbReference>
<dbReference type="InterPro" id="IPR012340">
    <property type="entry name" value="NA-bd_OB-fold"/>
</dbReference>
<protein>
    <submittedName>
        <fullName evidence="6">Sn-glycerol-3-phosphate ABC transporter ATP-binding protein UgpC</fullName>
    </submittedName>
</protein>
<dbReference type="PANTHER" id="PTHR43875:SF1">
    <property type="entry name" value="OSMOPROTECTIVE COMPOUNDS UPTAKE ATP-BINDING PROTEIN GGTA"/>
    <property type="match status" value="1"/>
</dbReference>
<keyword evidence="2" id="KW-0813">Transport</keyword>
<dbReference type="CDD" id="cd03301">
    <property type="entry name" value="ABC_MalK_N"/>
    <property type="match status" value="1"/>
</dbReference>
<evidence type="ECO:0000256" key="1">
    <source>
        <dbReference type="ARBA" id="ARBA00005417"/>
    </source>
</evidence>
<evidence type="ECO:0000259" key="5">
    <source>
        <dbReference type="PROSITE" id="PS50893"/>
    </source>
</evidence>
<dbReference type="RefSeq" id="WP_338608623.1">
    <property type="nucleotide sequence ID" value="NZ_CP146275.1"/>
</dbReference>
<dbReference type="InterPro" id="IPR017871">
    <property type="entry name" value="ABC_transporter-like_CS"/>
</dbReference>
<dbReference type="InterPro" id="IPR040582">
    <property type="entry name" value="OB_MalK-like"/>
</dbReference>
<dbReference type="InterPro" id="IPR003593">
    <property type="entry name" value="AAA+_ATPase"/>
</dbReference>
<feature type="domain" description="ABC transporter" evidence="5">
    <location>
        <begin position="4"/>
        <end position="234"/>
    </location>
</feature>
<evidence type="ECO:0000256" key="4">
    <source>
        <dbReference type="ARBA" id="ARBA00022840"/>
    </source>
</evidence>
<dbReference type="NCBIfam" id="NF008653">
    <property type="entry name" value="PRK11650.1"/>
    <property type="match status" value="1"/>
</dbReference>
<dbReference type="PROSITE" id="PS50893">
    <property type="entry name" value="ABC_TRANSPORTER_2"/>
    <property type="match status" value="1"/>
</dbReference>
<dbReference type="Pfam" id="PF00005">
    <property type="entry name" value="ABC_tran"/>
    <property type="match status" value="1"/>
</dbReference>
<keyword evidence="7" id="KW-1185">Reference proteome</keyword>
<name>A0ABZ2I052_9HYPH</name>
<keyword evidence="4 6" id="KW-0067">ATP-binding</keyword>
<dbReference type="SMART" id="SM00382">
    <property type="entry name" value="AAA"/>
    <property type="match status" value="1"/>
</dbReference>
<dbReference type="PROSITE" id="PS00211">
    <property type="entry name" value="ABC_TRANSPORTER_1"/>
    <property type="match status" value="1"/>
</dbReference>
<dbReference type="InterPro" id="IPR015855">
    <property type="entry name" value="ABC_transpr_MalK-like"/>
</dbReference>
<sequence length="363" mass="39635">MASVTLDKVEKAYDGLKTVHGLDLQVADGEFIVLVGPSGCGKSTTLRMIAGLETVTDGEIAIDGKRVNELQPGERDIAMVFQNYALYPHLSVAENIVFGLKLRKTPKAQVAQRLQRTAEILGLEQLLERKPRQLSGGQRQRVAMGRALIRNPSVFLFDEPLSNLDAKLRVQMRTEIKELHARIPTTTVYVTHDQIEAMTLADRVVVMNAGRIEQIASPEELYQFPSTRFVAGFIGSPGMNFFPVDVEARGTVLEIKFGDGQTVSVPDSRKALFAPHAGTQMVVGIRPEHFLACERSGANAIDVVTALVEPLGMDTLVHFRLNGADAVSRLLPMPGLKAGAPLKLAIDMDKVHLLDPKTDLVLG</sequence>
<dbReference type="SUPFAM" id="SSF52540">
    <property type="entry name" value="P-loop containing nucleoside triphosphate hydrolases"/>
    <property type="match status" value="1"/>
</dbReference>
<dbReference type="InterPro" id="IPR047641">
    <property type="entry name" value="ABC_transpr_MalK/UgpC-like"/>
</dbReference>
<evidence type="ECO:0000256" key="2">
    <source>
        <dbReference type="ARBA" id="ARBA00022448"/>
    </source>
</evidence>
<dbReference type="InterPro" id="IPR008995">
    <property type="entry name" value="Mo/tungstate-bd_C_term_dom"/>
</dbReference>
<gene>
    <name evidence="6" type="primary">ugpC</name>
    <name evidence="6" type="ORF">V6617_01620</name>
</gene>
<accession>A0ABZ2I052</accession>
<dbReference type="EMBL" id="CP146275">
    <property type="protein sequence ID" value="WWT33196.1"/>
    <property type="molecule type" value="Genomic_DNA"/>
</dbReference>
<dbReference type="Proteomes" id="UP001369958">
    <property type="component" value="Chromosome"/>
</dbReference>
<dbReference type="GO" id="GO:0005524">
    <property type="term" value="F:ATP binding"/>
    <property type="evidence" value="ECO:0007669"/>
    <property type="project" value="UniProtKB-KW"/>
</dbReference>